<evidence type="ECO:0000256" key="11">
    <source>
        <dbReference type="ARBA" id="ARBA00022840"/>
    </source>
</evidence>
<keyword evidence="16" id="KW-0479">Metal-binding</keyword>
<comment type="caution">
    <text evidence="17">The sequence shown here is derived from an EMBL/GenBank/DDBJ whole genome shotgun (WGS) entry which is preliminary data.</text>
</comment>
<dbReference type="GO" id="GO:0005524">
    <property type="term" value="F:ATP binding"/>
    <property type="evidence" value="ECO:0007669"/>
    <property type="project" value="UniProtKB-UniRule"/>
</dbReference>
<dbReference type="InterPro" id="IPR004619">
    <property type="entry name" value="Type_III_PanK"/>
</dbReference>
<evidence type="ECO:0000256" key="15">
    <source>
        <dbReference type="ARBA" id="ARBA00040883"/>
    </source>
</evidence>
<comment type="pathway">
    <text evidence="4 16">Cofactor biosynthesis; coenzyme A biosynthesis; CoA from (R)-pantothenate: step 1/5.</text>
</comment>
<comment type="similarity">
    <text evidence="14 16">Belongs to the type III pantothenate kinase family.</text>
</comment>
<evidence type="ECO:0000313" key="18">
    <source>
        <dbReference type="Proteomes" id="UP000787625"/>
    </source>
</evidence>
<comment type="cofactor">
    <cofactor evidence="2">
        <name>K(+)</name>
        <dbReference type="ChEBI" id="CHEBI:29103"/>
    </cofactor>
</comment>
<protein>
    <recommendedName>
        <fullName evidence="15 16">Type III pantothenate kinase</fullName>
        <ecNumber evidence="6 16">2.7.1.33</ecNumber>
    </recommendedName>
    <alternativeName>
        <fullName evidence="16">PanK-III</fullName>
    </alternativeName>
    <alternativeName>
        <fullName evidence="16">Pantothenic acid kinase</fullName>
    </alternativeName>
</protein>
<proteinExistence type="inferred from homology"/>
<keyword evidence="10 16" id="KW-0418">Kinase</keyword>
<comment type="catalytic activity">
    <reaction evidence="1 16">
        <text>(R)-pantothenate + ATP = (R)-4'-phosphopantothenate + ADP + H(+)</text>
        <dbReference type="Rhea" id="RHEA:16373"/>
        <dbReference type="ChEBI" id="CHEBI:10986"/>
        <dbReference type="ChEBI" id="CHEBI:15378"/>
        <dbReference type="ChEBI" id="CHEBI:29032"/>
        <dbReference type="ChEBI" id="CHEBI:30616"/>
        <dbReference type="ChEBI" id="CHEBI:456216"/>
        <dbReference type="EC" id="2.7.1.33"/>
    </reaction>
</comment>
<feature type="binding site" evidence="16">
    <location>
        <position position="118"/>
    </location>
    <ligand>
        <name>K(+)</name>
        <dbReference type="ChEBI" id="CHEBI:29103"/>
    </ligand>
</feature>
<dbReference type="Gene3D" id="3.30.420.40">
    <property type="match status" value="1"/>
</dbReference>
<keyword evidence="11 16" id="KW-0067">ATP-binding</keyword>
<organism evidence="17 18">
    <name type="scientific">Candidatus Avibacteroides avistercoris</name>
    <dbReference type="NCBI Taxonomy" id="2840690"/>
    <lineage>
        <taxon>Bacteria</taxon>
        <taxon>Pseudomonadati</taxon>
        <taxon>Bacteroidota</taxon>
        <taxon>Bacteroidia</taxon>
        <taxon>Bacteroidales</taxon>
        <taxon>Bacteroidaceae</taxon>
        <taxon>Bacteroidaceae incertae sedis</taxon>
        <taxon>Candidatus Avibacteroides</taxon>
    </lineage>
</organism>
<dbReference type="AlphaFoldDB" id="A0A9D2ZUA0"/>
<dbReference type="EMBL" id="DWUP01000019">
    <property type="protein sequence ID" value="HJD52311.1"/>
    <property type="molecule type" value="Genomic_DNA"/>
</dbReference>
<evidence type="ECO:0000256" key="5">
    <source>
        <dbReference type="ARBA" id="ARBA00011738"/>
    </source>
</evidence>
<dbReference type="PANTHER" id="PTHR34265">
    <property type="entry name" value="TYPE III PANTOTHENATE KINASE"/>
    <property type="match status" value="1"/>
</dbReference>
<reference evidence="17" key="1">
    <citation type="journal article" date="2021" name="PeerJ">
        <title>Extensive microbial diversity within the chicken gut microbiome revealed by metagenomics and culture.</title>
        <authorList>
            <person name="Gilroy R."/>
            <person name="Ravi A."/>
            <person name="Getino M."/>
            <person name="Pursley I."/>
            <person name="Horton D.L."/>
            <person name="Alikhan N.F."/>
            <person name="Baker D."/>
            <person name="Gharbi K."/>
            <person name="Hall N."/>
            <person name="Watson M."/>
            <person name="Adriaenssens E.M."/>
            <person name="Foster-Nyarko E."/>
            <person name="Jarju S."/>
            <person name="Secka A."/>
            <person name="Antonio M."/>
            <person name="Oren A."/>
            <person name="Chaudhuri R.R."/>
            <person name="La Ragione R."/>
            <person name="Hildebrand F."/>
            <person name="Pallen M.J."/>
        </authorList>
    </citation>
    <scope>NUCLEOTIDE SEQUENCE</scope>
    <source>
        <strain evidence="17">MalCec1-1739</strain>
    </source>
</reference>
<evidence type="ECO:0000256" key="6">
    <source>
        <dbReference type="ARBA" id="ARBA00012102"/>
    </source>
</evidence>
<dbReference type="GO" id="GO:0015937">
    <property type="term" value="P:coenzyme A biosynthetic process"/>
    <property type="evidence" value="ECO:0007669"/>
    <property type="project" value="UniProtKB-UniRule"/>
</dbReference>
<keyword evidence="12 16" id="KW-0630">Potassium</keyword>
<evidence type="ECO:0000256" key="1">
    <source>
        <dbReference type="ARBA" id="ARBA00001206"/>
    </source>
</evidence>
<gene>
    <name evidence="16" type="primary">coaX</name>
    <name evidence="17" type="ORF">IAA93_01080</name>
</gene>
<dbReference type="Pfam" id="PF03309">
    <property type="entry name" value="Pan_kinase"/>
    <property type="match status" value="1"/>
</dbReference>
<reference evidence="17" key="2">
    <citation type="submission" date="2021-04" db="EMBL/GenBank/DDBJ databases">
        <authorList>
            <person name="Gilroy R."/>
        </authorList>
    </citation>
    <scope>NUCLEOTIDE SEQUENCE</scope>
    <source>
        <strain evidence="17">MalCec1-1739</strain>
    </source>
</reference>
<dbReference type="GO" id="GO:0046872">
    <property type="term" value="F:metal ion binding"/>
    <property type="evidence" value="ECO:0007669"/>
    <property type="project" value="UniProtKB-KW"/>
</dbReference>
<evidence type="ECO:0000256" key="14">
    <source>
        <dbReference type="ARBA" id="ARBA00038036"/>
    </source>
</evidence>
<dbReference type="Proteomes" id="UP000787625">
    <property type="component" value="Unassembled WGS sequence"/>
</dbReference>
<evidence type="ECO:0000256" key="7">
    <source>
        <dbReference type="ARBA" id="ARBA00022490"/>
    </source>
</evidence>
<sequence>MNLIIDIGNTAAKLAIFDAGQLVEVVHTDNLTLAGLAPLVVRYGNAIVRAVVSTVIDLSSEASARLSCLPCACLHIDSSTALPVTNLYETPATLGNDRIAAVVGANAQAPGRDILVIDSGTCITYDFVDAGGHFVGGNISPGIAMRFRALNTFTSRLPLVEARGRMPDTGKDTDTAIRLGVMRGVEYEVNGYVSAYAAKYPGLLVFLTGGDAFSFEVQSKSEIFADKFLVLKGLNRILEYNAPHI</sequence>
<dbReference type="GO" id="GO:0005737">
    <property type="term" value="C:cytoplasm"/>
    <property type="evidence" value="ECO:0007669"/>
    <property type="project" value="UniProtKB-SubCell"/>
</dbReference>
<dbReference type="SUPFAM" id="SSF53067">
    <property type="entry name" value="Actin-like ATPase domain"/>
    <property type="match status" value="2"/>
</dbReference>
<evidence type="ECO:0000313" key="17">
    <source>
        <dbReference type="EMBL" id="HJD52311.1"/>
    </source>
</evidence>
<evidence type="ECO:0000256" key="9">
    <source>
        <dbReference type="ARBA" id="ARBA00022741"/>
    </source>
</evidence>
<evidence type="ECO:0000256" key="10">
    <source>
        <dbReference type="ARBA" id="ARBA00022777"/>
    </source>
</evidence>
<evidence type="ECO:0000256" key="2">
    <source>
        <dbReference type="ARBA" id="ARBA00001958"/>
    </source>
</evidence>
<keyword evidence="8 16" id="KW-0808">Transferase</keyword>
<accession>A0A9D2ZUA0</accession>
<evidence type="ECO:0000256" key="12">
    <source>
        <dbReference type="ARBA" id="ARBA00022958"/>
    </source>
</evidence>
<feature type="active site" description="Proton acceptor" evidence="16">
    <location>
        <position position="97"/>
    </location>
</feature>
<dbReference type="CDD" id="cd24015">
    <property type="entry name" value="ASKHA_NBD_PanK-III"/>
    <property type="match status" value="1"/>
</dbReference>
<evidence type="ECO:0000256" key="8">
    <source>
        <dbReference type="ARBA" id="ARBA00022679"/>
    </source>
</evidence>
<keyword evidence="13 16" id="KW-0173">Coenzyme A biosynthesis</keyword>
<dbReference type="NCBIfam" id="TIGR00671">
    <property type="entry name" value="baf"/>
    <property type="match status" value="1"/>
</dbReference>
<feature type="binding site" evidence="16">
    <location>
        <begin position="6"/>
        <end position="13"/>
    </location>
    <ligand>
        <name>ATP</name>
        <dbReference type="ChEBI" id="CHEBI:30616"/>
    </ligand>
</feature>
<evidence type="ECO:0000256" key="4">
    <source>
        <dbReference type="ARBA" id="ARBA00005225"/>
    </source>
</evidence>
<dbReference type="HAMAP" id="MF_01274">
    <property type="entry name" value="Pantothen_kinase_3"/>
    <property type="match status" value="1"/>
</dbReference>
<dbReference type="EC" id="2.7.1.33" evidence="6 16"/>
<keyword evidence="7 16" id="KW-0963">Cytoplasm</keyword>
<evidence type="ECO:0000256" key="13">
    <source>
        <dbReference type="ARBA" id="ARBA00022993"/>
    </source>
</evidence>
<feature type="binding site" evidence="16">
    <location>
        <position position="173"/>
    </location>
    <ligand>
        <name>substrate</name>
    </ligand>
</feature>
<comment type="cofactor">
    <cofactor evidence="16">
        <name>NH4(+)</name>
        <dbReference type="ChEBI" id="CHEBI:28938"/>
    </cofactor>
    <cofactor evidence="16">
        <name>K(+)</name>
        <dbReference type="ChEBI" id="CHEBI:29103"/>
    </cofactor>
    <text evidence="16">A monovalent cation. Ammonium or potassium.</text>
</comment>
<feature type="binding site" evidence="16">
    <location>
        <begin position="95"/>
        <end position="98"/>
    </location>
    <ligand>
        <name>substrate</name>
    </ligand>
</feature>
<dbReference type="InterPro" id="IPR043129">
    <property type="entry name" value="ATPase_NBD"/>
</dbReference>
<evidence type="ECO:0000256" key="3">
    <source>
        <dbReference type="ARBA" id="ARBA00004496"/>
    </source>
</evidence>
<comment type="subcellular location">
    <subcellularLocation>
        <location evidence="3 16">Cytoplasm</location>
    </subcellularLocation>
</comment>
<comment type="subunit">
    <text evidence="5 16">Homodimer.</text>
</comment>
<evidence type="ECO:0000256" key="16">
    <source>
        <dbReference type="HAMAP-Rule" id="MF_01274"/>
    </source>
</evidence>
<keyword evidence="9 16" id="KW-0547">Nucleotide-binding</keyword>
<feature type="binding site" evidence="16">
    <location>
        <position position="121"/>
    </location>
    <ligand>
        <name>ATP</name>
        <dbReference type="ChEBI" id="CHEBI:30616"/>
    </ligand>
</feature>
<dbReference type="PANTHER" id="PTHR34265:SF1">
    <property type="entry name" value="TYPE III PANTOTHENATE KINASE"/>
    <property type="match status" value="1"/>
</dbReference>
<feature type="binding site" evidence="16">
    <location>
        <position position="88"/>
    </location>
    <ligand>
        <name>substrate</name>
    </ligand>
</feature>
<name>A0A9D2ZUA0_9BACT</name>
<comment type="function">
    <text evidence="16">Catalyzes the phosphorylation of pantothenate (Pan), the first step in CoA biosynthesis.</text>
</comment>
<dbReference type="GO" id="GO:0004594">
    <property type="term" value="F:pantothenate kinase activity"/>
    <property type="evidence" value="ECO:0007669"/>
    <property type="project" value="UniProtKB-UniRule"/>
</dbReference>